<evidence type="ECO:0000313" key="18">
    <source>
        <dbReference type="EMBL" id="KAK3046327.1"/>
    </source>
</evidence>
<keyword evidence="5 15" id="KW-0521">NADP</keyword>
<dbReference type="Gene3D" id="2.40.128.700">
    <property type="match status" value="1"/>
</dbReference>
<comment type="catalytic activity">
    <reaction evidence="12">
        <text>(9Z)-octadecenoyl-[ACP] + H2O = (9Z)-octadecenoate + holo-[ACP] + H(+)</text>
        <dbReference type="Rhea" id="RHEA:15057"/>
        <dbReference type="Rhea" id="RHEA-COMP:9685"/>
        <dbReference type="Rhea" id="RHEA-COMP:9924"/>
        <dbReference type="ChEBI" id="CHEBI:15377"/>
        <dbReference type="ChEBI" id="CHEBI:15378"/>
        <dbReference type="ChEBI" id="CHEBI:30823"/>
        <dbReference type="ChEBI" id="CHEBI:64479"/>
        <dbReference type="ChEBI" id="CHEBI:78783"/>
        <dbReference type="EC" id="3.1.2.14"/>
    </reaction>
</comment>
<keyword evidence="6 15" id="KW-0560">Oxidoreductase</keyword>
<evidence type="ECO:0000256" key="11">
    <source>
        <dbReference type="ARBA" id="ARBA00048462"/>
    </source>
</evidence>
<comment type="catalytic activity">
    <reaction evidence="10">
        <text>acetyl-CoA + n malonyl-CoA + 2n NADPH + 4n H(+) = a long-chain-acyl-CoA + n CoA + n CO2 + 2n NADP(+).</text>
        <dbReference type="EC" id="2.3.1.86"/>
    </reaction>
</comment>
<dbReference type="Pfam" id="PF17951">
    <property type="entry name" value="FAS_meander"/>
    <property type="match status" value="1"/>
</dbReference>
<keyword evidence="7 15" id="KW-0520">NAD</keyword>
<comment type="caution">
    <text evidence="18">The sequence shown here is derived from an EMBL/GenBank/DDBJ whole genome shotgun (WGS) entry which is preliminary data.</text>
</comment>
<dbReference type="Gene3D" id="3.30.70.3320">
    <property type="match status" value="1"/>
</dbReference>
<evidence type="ECO:0000256" key="12">
    <source>
        <dbReference type="ARBA" id="ARBA00048536"/>
    </source>
</evidence>
<dbReference type="InterPro" id="IPR016035">
    <property type="entry name" value="Acyl_Trfase/lysoPLipase"/>
</dbReference>
<dbReference type="Pfam" id="PF16073">
    <property type="entry name" value="SAT"/>
    <property type="match status" value="1"/>
</dbReference>
<dbReference type="SUPFAM" id="SSF54637">
    <property type="entry name" value="Thioesterase/thiol ester dehydrase-isomerase"/>
    <property type="match status" value="1"/>
</dbReference>
<dbReference type="InterPro" id="IPR040883">
    <property type="entry name" value="FAS_meander"/>
</dbReference>
<dbReference type="GO" id="GO:0005835">
    <property type="term" value="C:fatty acid synthase complex"/>
    <property type="evidence" value="ECO:0007669"/>
    <property type="project" value="UniProtKB-UniRule"/>
</dbReference>
<dbReference type="InterPro" id="IPR013565">
    <property type="entry name" value="Fas1/AflB-like_central"/>
</dbReference>
<name>A0AAJ0G794_9PEZI</name>
<evidence type="ECO:0000256" key="10">
    <source>
        <dbReference type="ARBA" id="ARBA00048237"/>
    </source>
</evidence>
<dbReference type="SMART" id="SM00827">
    <property type="entry name" value="PKS_AT"/>
    <property type="match status" value="1"/>
</dbReference>
<evidence type="ECO:0000256" key="13">
    <source>
        <dbReference type="ARBA" id="ARBA00048572"/>
    </source>
</evidence>
<evidence type="ECO:0000256" key="15">
    <source>
        <dbReference type="PIRNR" id="PIRNR005562"/>
    </source>
</evidence>
<dbReference type="InterPro" id="IPR016452">
    <property type="entry name" value="Fas1/AflB-like"/>
</dbReference>
<evidence type="ECO:0000256" key="1">
    <source>
        <dbReference type="ARBA" id="ARBA00001055"/>
    </source>
</evidence>
<evidence type="ECO:0000313" key="19">
    <source>
        <dbReference type="Proteomes" id="UP001271007"/>
    </source>
</evidence>
<feature type="active site" description="For acetyltransferase activity" evidence="16">
    <location>
        <position position="162"/>
    </location>
</feature>
<dbReference type="InterPro" id="IPR032088">
    <property type="entry name" value="SAT"/>
</dbReference>
<comment type="catalytic activity">
    <reaction evidence="1">
        <text>a (3R)-hydroxyacyl-[ACP] = a (2E)-enoyl-[ACP] + H2O</text>
        <dbReference type="Rhea" id="RHEA:13097"/>
        <dbReference type="Rhea" id="RHEA-COMP:9925"/>
        <dbReference type="Rhea" id="RHEA-COMP:9945"/>
        <dbReference type="ChEBI" id="CHEBI:15377"/>
        <dbReference type="ChEBI" id="CHEBI:78784"/>
        <dbReference type="ChEBI" id="CHEBI:78827"/>
        <dbReference type="EC" id="4.2.1.59"/>
    </reaction>
</comment>
<evidence type="ECO:0000256" key="14">
    <source>
        <dbReference type="ARBA" id="ARBA00048835"/>
    </source>
</evidence>
<dbReference type="GO" id="GO:0019171">
    <property type="term" value="F:(3R)-hydroxyacyl-[acyl-carrier-protein] dehydratase activity"/>
    <property type="evidence" value="ECO:0007669"/>
    <property type="project" value="UniProtKB-EC"/>
</dbReference>
<dbReference type="Pfam" id="PF01575">
    <property type="entry name" value="MaoC_dehydratas"/>
    <property type="match status" value="1"/>
</dbReference>
<dbReference type="EMBL" id="JAWDJX010000099">
    <property type="protein sequence ID" value="KAK3046327.1"/>
    <property type="molecule type" value="Genomic_DNA"/>
</dbReference>
<reference evidence="18" key="1">
    <citation type="submission" date="2023-04" db="EMBL/GenBank/DDBJ databases">
        <title>Black Yeasts Isolated from many extreme environments.</title>
        <authorList>
            <person name="Coleine C."/>
            <person name="Stajich J.E."/>
            <person name="Selbmann L."/>
        </authorList>
    </citation>
    <scope>NUCLEOTIDE SEQUENCE</scope>
    <source>
        <strain evidence="18">CCFEE 5312</strain>
    </source>
</reference>
<evidence type="ECO:0000256" key="8">
    <source>
        <dbReference type="ARBA" id="ARBA00023239"/>
    </source>
</evidence>
<keyword evidence="8" id="KW-0456">Lyase</keyword>
<dbReference type="Pfam" id="PF00698">
    <property type="entry name" value="Acyl_transf_1"/>
    <property type="match status" value="1"/>
</dbReference>
<dbReference type="InterPro" id="IPR029069">
    <property type="entry name" value="HotDog_dom_sf"/>
</dbReference>
<evidence type="ECO:0000259" key="17">
    <source>
        <dbReference type="SMART" id="SM00827"/>
    </source>
</evidence>
<dbReference type="GO" id="GO:0004314">
    <property type="term" value="F:[acyl-carrier-protein] S-malonyltransferase activity"/>
    <property type="evidence" value="ECO:0007669"/>
    <property type="project" value="UniProtKB-EC"/>
</dbReference>
<evidence type="ECO:0000256" key="6">
    <source>
        <dbReference type="ARBA" id="ARBA00023002"/>
    </source>
</evidence>
<evidence type="ECO:0000256" key="16">
    <source>
        <dbReference type="PIRSR" id="PIRSR005562-1"/>
    </source>
</evidence>
<keyword evidence="19" id="KW-1185">Reference proteome</keyword>
<comment type="catalytic activity">
    <reaction evidence="14">
        <text>holo-[ACP] + acetyl-CoA = acetyl-[ACP] + CoA</text>
        <dbReference type="Rhea" id="RHEA:41788"/>
        <dbReference type="Rhea" id="RHEA-COMP:9621"/>
        <dbReference type="Rhea" id="RHEA-COMP:9685"/>
        <dbReference type="ChEBI" id="CHEBI:57287"/>
        <dbReference type="ChEBI" id="CHEBI:57288"/>
        <dbReference type="ChEBI" id="CHEBI:64479"/>
        <dbReference type="ChEBI" id="CHEBI:78446"/>
        <dbReference type="EC" id="2.3.1.38"/>
    </reaction>
</comment>
<dbReference type="Gene3D" id="3.20.20.70">
    <property type="entry name" value="Aldolase class I"/>
    <property type="match status" value="1"/>
</dbReference>
<dbReference type="Pfam" id="PF08354">
    <property type="entry name" value="Fas1-AflB-like_hel"/>
    <property type="match status" value="1"/>
</dbReference>
<dbReference type="GO" id="GO:0004318">
    <property type="term" value="F:enoyl-[acyl-carrier-protein] reductase (NADH) activity"/>
    <property type="evidence" value="ECO:0007669"/>
    <property type="project" value="UniProtKB-UniRule"/>
</dbReference>
<evidence type="ECO:0000256" key="5">
    <source>
        <dbReference type="ARBA" id="ARBA00022857"/>
    </source>
</evidence>
<keyword evidence="4 15" id="KW-0378">Hydrolase</keyword>
<evidence type="ECO:0000256" key="3">
    <source>
        <dbReference type="ARBA" id="ARBA00022679"/>
    </source>
</evidence>
<dbReference type="GO" id="GO:0016297">
    <property type="term" value="F:fatty acyl-[ACP] hydrolase activity"/>
    <property type="evidence" value="ECO:0007669"/>
    <property type="project" value="UniProtKB-EC"/>
</dbReference>
<dbReference type="Gene3D" id="1.20.930.70">
    <property type="match status" value="1"/>
</dbReference>
<keyword evidence="9" id="KW-0511">Multifunctional enzyme</keyword>
<comment type="similarity">
    <text evidence="2 15">Belongs to the fungal fatty acid synthetase subunit beta family.</text>
</comment>
<dbReference type="GO" id="GO:0004321">
    <property type="term" value="F:fatty-acyl-CoA synthase activity"/>
    <property type="evidence" value="ECO:0007669"/>
    <property type="project" value="UniProtKB-EC"/>
</dbReference>
<feature type="active site" description="For malonyltransferase activity" evidence="16">
    <location>
        <position position="1679"/>
    </location>
</feature>
<dbReference type="Gene3D" id="6.10.60.10">
    <property type="match status" value="1"/>
</dbReference>
<gene>
    <name evidence="18" type="primary">FAS1_3</name>
    <name evidence="18" type="ORF">LTR09_012174</name>
</gene>
<dbReference type="InterPro" id="IPR014043">
    <property type="entry name" value="Acyl_transferase_dom"/>
</dbReference>
<keyword evidence="18" id="KW-0012">Acyltransferase</keyword>
<evidence type="ECO:0000256" key="7">
    <source>
        <dbReference type="ARBA" id="ARBA00023027"/>
    </source>
</evidence>
<sequence>MRAPSDIIARTSSPLLGASKRGAMTPFEVELPNLGDRDRVRKDHEALYLAFGGQGMTRDLIGELRSLNARYGTTLTDIISHCQEVLQSAQNQTKRSDSSRERIDLLQWLSEKESSHADMLSPSISIPLIGTIQICSYFALCTSIKMDPGQLNSMLAGVAGHSQGIITATFISASESWQSFYQCARSLLTILYHLGICVEQVWSPQINLRAVDLEDSVRAGQGMPLPMLSIIGLNRHSLERQIATVNGTVTAQHQIHIALRNSRTNFVVSGNAETLYALATHLRVSSELEQGGRIPFDKRPEAYSARFLPVAAPFHSPLLERAATLAKMAVQHIRLGKDRLVSIVASLEDADHDNVVPFLIDAVTSRYQDWCDTMREWSLPGQVIDLGPGSTESIGKLIHHVIQGAGFEIRRLKLHDNQPNLEEPSIGNTHRCTDVVEKGVNWHGAFGPQLHTDSTGRVTFRTKFVDLLGLPPLMIAGMTPTTSSSEYVGAIMRAGYHAELATGNFHNALALRGAITRLAEIIPEGRHITVNIVYASPQRVQWQLPLVFSLIEEGCPIGGITFGAGVPSSEIIANIIDQTRLSYISFKPGNVSAIHEVIKIAQQYPRFPFVLQWTGGRAGGHHSHEDFHQPILAMYSAIRACQNIVLVVGSGFGDAQGSWPYLSGQWSTASDDSGLSRMPFDAILIGTCAMTLLESNTSRSVKELIVNAAGVDDQDWTKSMERPTGGVITIVSEMGEPMHVLANRGMMLWAELDKTIFKLPRSQQLGALLAQRSYIIDRIDQDFQKVWFGHVAETDRPVNVSDMTYLQVLRRMLELMRPKGYDNWTHHSYSEIFDEFMLRTEERLGTAVVIDRTVDPFKQMTTLEQVLPLSSLQLTGLEDAEYFLDICNQPGRKPVPFIPVLDENFEGWFKKDSLWQSESIETTYHGDAGRVCILSGPVSVKHATKIDVPVSEYLGAILEEYISKAYENPDCIAKTLLRHMPPTLSSTASHGPDDWTYISKEVDQGSGDDKWLDSIGSHLGLQMQKALSARVSIRDGRIYDNPIIQVLSAARSCWSQYVNTCGSTSLQLYENGHRTQPDATLVYHNGAITLSLSPRLTIGDCPVELSLLFDLNVNRLVTPIRERAEGRNETLRNFYHSIWFGPGVPILRGSVGETFEFPETKMKAAQINHFLRAIDGFGEEWNRYTDWEDVMPLEYVVVVAWQALMQPLFLVDCDLSKLLHLAMSCKMLGPGVSILCFDSLVPKSTILEIANGEAGVRVVIQAVILKGAEPVIEIRSEFLFVGQSVPASSCYRQREQQQAVLIPLRTEADVAALNSKPWWRGHPSARTFTPGQQLWVHFDTSEPLDLHTQGEAYLESQHSEVEREFCGTLRVNGEKTNFDSIRSFLQRCKSSQDAAYPMQTPIDLPRNASGVSVTLPEDSDAYARVSRDFNPIHTSQTFARFAGLQGKICHGMHVNSLALHLIKKHILAGSGSRISAFQCNLLGKAFPGEEVSVGITHAATRAGERILNVTMTEIKSGVLIFQGTVTIEQCRTAALFTGQGSQFTAMGMELRSKHAVCSDVWAEADVYFETGWGFRISDIVIRNPRELTIHFGGLQGMAIRQRYCEIQNTLVNGSRTPDGSQPFPGLHSQSQSYSFKAEDGLLLMTQFAQPAICVLEKAAFELLRSQELLPPLTAFAGHSLGEYAALSCATKCFPLRSLLKLVFVRGSIMQAAVPRDAEGRSDYGMLALGPSRIHPDFTEQHLSSLMSSISTETCLLIEIVNWNVRDHQYICAGDKRGLHLLQRVTDDVKGIVDSALSQQVLLDLVRKHVDFIPTAAKPIQLRKSAGTLPLAGIDAPFHSSLLQSHKNMMRMALTEAIRPDDLDLENIAGKWIPNIMGMPFAITEEFLRGVFAVTKAESLKALADKLNIAL</sequence>
<dbReference type="SUPFAM" id="SSF52151">
    <property type="entry name" value="FabD/lysophospholipase-like"/>
    <property type="match status" value="2"/>
</dbReference>
<dbReference type="GO" id="GO:0004313">
    <property type="term" value="F:[acyl-carrier-protein] S-acetyltransferase activity"/>
    <property type="evidence" value="ECO:0007669"/>
    <property type="project" value="UniProtKB-EC"/>
</dbReference>
<dbReference type="PRINTS" id="PR01483">
    <property type="entry name" value="FASYNTHASE"/>
</dbReference>
<evidence type="ECO:0000256" key="4">
    <source>
        <dbReference type="ARBA" id="ARBA00022801"/>
    </source>
</evidence>
<dbReference type="GO" id="GO:0006633">
    <property type="term" value="P:fatty acid biosynthetic process"/>
    <property type="evidence" value="ECO:0007669"/>
    <property type="project" value="InterPro"/>
</dbReference>
<organism evidence="18 19">
    <name type="scientific">Extremus antarcticus</name>
    <dbReference type="NCBI Taxonomy" id="702011"/>
    <lineage>
        <taxon>Eukaryota</taxon>
        <taxon>Fungi</taxon>
        <taxon>Dikarya</taxon>
        <taxon>Ascomycota</taxon>
        <taxon>Pezizomycotina</taxon>
        <taxon>Dothideomycetes</taxon>
        <taxon>Dothideomycetidae</taxon>
        <taxon>Mycosphaerellales</taxon>
        <taxon>Extremaceae</taxon>
        <taxon>Extremus</taxon>
    </lineage>
</organism>
<dbReference type="Gene3D" id="3.30.70.2430">
    <property type="match status" value="1"/>
</dbReference>
<dbReference type="InterPro" id="IPR013785">
    <property type="entry name" value="Aldolase_TIM"/>
</dbReference>
<dbReference type="PIRSF" id="PIRSF005562">
    <property type="entry name" value="FAS_yeast_beta"/>
    <property type="match status" value="1"/>
</dbReference>
<protein>
    <submittedName>
        <fullName evidence="18">Beta subunit of fatty acid synthetase</fullName>
        <ecNumber evidence="18">2.3.1.86</ecNumber>
    </submittedName>
</protein>
<accession>A0AAJ0G794</accession>
<dbReference type="PANTHER" id="PTHR10982">
    <property type="entry name" value="MALONYL COA-ACYL CARRIER PROTEIN TRANSACYLASE"/>
    <property type="match status" value="1"/>
</dbReference>
<evidence type="ECO:0000256" key="2">
    <source>
        <dbReference type="ARBA" id="ARBA00010009"/>
    </source>
</evidence>
<dbReference type="Proteomes" id="UP001271007">
    <property type="component" value="Unassembled WGS sequence"/>
</dbReference>
<dbReference type="EC" id="2.3.1.86" evidence="18"/>
<keyword evidence="3 15" id="KW-0808">Transferase</keyword>
<evidence type="ECO:0000256" key="9">
    <source>
        <dbReference type="ARBA" id="ARBA00023268"/>
    </source>
</evidence>
<comment type="catalytic activity">
    <reaction evidence="13">
        <text>a 2,3-saturated acyl-[ACP] + NAD(+) = a (2E)-enoyl-[ACP] + NADH + H(+)</text>
        <dbReference type="Rhea" id="RHEA:10240"/>
        <dbReference type="Rhea" id="RHEA-COMP:9925"/>
        <dbReference type="Rhea" id="RHEA-COMP:9926"/>
        <dbReference type="ChEBI" id="CHEBI:15378"/>
        <dbReference type="ChEBI" id="CHEBI:57540"/>
        <dbReference type="ChEBI" id="CHEBI:57945"/>
        <dbReference type="ChEBI" id="CHEBI:78784"/>
        <dbReference type="ChEBI" id="CHEBI:78785"/>
        <dbReference type="EC" id="1.3.1.9"/>
    </reaction>
</comment>
<dbReference type="Gene3D" id="3.10.129.10">
    <property type="entry name" value="Hotdog Thioesterase"/>
    <property type="match status" value="1"/>
</dbReference>
<comment type="catalytic activity">
    <reaction evidence="11">
        <text>holo-[ACP] + malonyl-CoA = malonyl-[ACP] + CoA</text>
        <dbReference type="Rhea" id="RHEA:41792"/>
        <dbReference type="Rhea" id="RHEA-COMP:9623"/>
        <dbReference type="Rhea" id="RHEA-COMP:9685"/>
        <dbReference type="ChEBI" id="CHEBI:57287"/>
        <dbReference type="ChEBI" id="CHEBI:57384"/>
        <dbReference type="ChEBI" id="CHEBI:64479"/>
        <dbReference type="ChEBI" id="CHEBI:78449"/>
        <dbReference type="EC" id="2.3.1.39"/>
    </reaction>
</comment>
<dbReference type="InterPro" id="IPR001227">
    <property type="entry name" value="Ac_transferase_dom_sf"/>
</dbReference>
<dbReference type="InterPro" id="IPR003965">
    <property type="entry name" value="Fatty_acid_synthase"/>
</dbReference>
<dbReference type="Gene3D" id="3.40.366.10">
    <property type="entry name" value="Malonyl-Coenzyme A Acyl Carrier Protein, domain 2"/>
    <property type="match status" value="3"/>
</dbReference>
<proteinExistence type="inferred from homology"/>
<feature type="domain" description="Malonyl-CoA:ACP transacylase (MAT)" evidence="17">
    <location>
        <begin position="1535"/>
        <end position="1845"/>
    </location>
</feature>
<dbReference type="PANTHER" id="PTHR10982:SF21">
    <property type="entry name" value="FATTY ACID SYNTHASE SUBUNIT BETA"/>
    <property type="match status" value="1"/>
</dbReference>
<dbReference type="InterPro" id="IPR050830">
    <property type="entry name" value="Fungal_FAS"/>
</dbReference>
<dbReference type="GO" id="GO:0004312">
    <property type="term" value="F:fatty acid synthase activity"/>
    <property type="evidence" value="ECO:0007669"/>
    <property type="project" value="InterPro"/>
</dbReference>
<dbReference type="InterPro" id="IPR002539">
    <property type="entry name" value="MaoC-like_dom"/>
</dbReference>